<evidence type="ECO:0000313" key="10">
    <source>
        <dbReference type="Proteomes" id="UP000886858"/>
    </source>
</evidence>
<dbReference type="Pfam" id="PF00293">
    <property type="entry name" value="NUDIX"/>
    <property type="match status" value="1"/>
</dbReference>
<evidence type="ECO:0000256" key="5">
    <source>
        <dbReference type="ARBA" id="ARBA00022801"/>
    </source>
</evidence>
<dbReference type="PROSITE" id="PS00893">
    <property type="entry name" value="NUDIX_BOX"/>
    <property type="match status" value="1"/>
</dbReference>
<dbReference type="PROSITE" id="PS51462">
    <property type="entry name" value="NUDIX"/>
    <property type="match status" value="1"/>
</dbReference>
<dbReference type="GO" id="GO:0046872">
    <property type="term" value="F:metal ion binding"/>
    <property type="evidence" value="ECO:0007669"/>
    <property type="project" value="UniProtKB-KW"/>
</dbReference>
<dbReference type="InterPro" id="IPR015797">
    <property type="entry name" value="NUDIX_hydrolase-like_dom_sf"/>
</dbReference>
<dbReference type="Gene3D" id="3.90.79.10">
    <property type="entry name" value="Nucleoside Triphosphate Pyrophosphohydrolase"/>
    <property type="match status" value="1"/>
</dbReference>
<evidence type="ECO:0000256" key="7">
    <source>
        <dbReference type="ARBA" id="ARBA00023679"/>
    </source>
</evidence>
<dbReference type="InterPro" id="IPR020084">
    <property type="entry name" value="NUDIX_hydrolase_CS"/>
</dbReference>
<dbReference type="SUPFAM" id="SSF55811">
    <property type="entry name" value="Nudix"/>
    <property type="match status" value="1"/>
</dbReference>
<dbReference type="Proteomes" id="UP000886858">
    <property type="component" value="Unassembled WGS sequence"/>
</dbReference>
<dbReference type="EMBL" id="DWYY01000072">
    <property type="protein sequence ID" value="HJA92786.1"/>
    <property type="molecule type" value="Genomic_DNA"/>
</dbReference>
<evidence type="ECO:0000256" key="6">
    <source>
        <dbReference type="ARBA" id="ARBA00022842"/>
    </source>
</evidence>
<accession>A0A9D2I4W3</accession>
<keyword evidence="4" id="KW-0479">Metal-binding</keyword>
<dbReference type="InterPro" id="IPR050241">
    <property type="entry name" value="NAD-cap_RNA_hydrolase_NudC"/>
</dbReference>
<protein>
    <submittedName>
        <fullName evidence="9">NUDIX domain-containing protein</fullName>
    </submittedName>
</protein>
<comment type="cofactor">
    <cofactor evidence="2">
        <name>Zn(2+)</name>
        <dbReference type="ChEBI" id="CHEBI:29105"/>
    </cofactor>
</comment>
<keyword evidence="5" id="KW-0378">Hydrolase</keyword>
<evidence type="ECO:0000256" key="1">
    <source>
        <dbReference type="ARBA" id="ARBA00001946"/>
    </source>
</evidence>
<reference evidence="9" key="1">
    <citation type="journal article" date="2021" name="PeerJ">
        <title>Extensive microbial diversity within the chicken gut microbiome revealed by metagenomics and culture.</title>
        <authorList>
            <person name="Gilroy R."/>
            <person name="Ravi A."/>
            <person name="Getino M."/>
            <person name="Pursley I."/>
            <person name="Horton D.L."/>
            <person name="Alikhan N.F."/>
            <person name="Baker D."/>
            <person name="Gharbi K."/>
            <person name="Hall N."/>
            <person name="Watson M."/>
            <person name="Adriaenssens E.M."/>
            <person name="Foster-Nyarko E."/>
            <person name="Jarju S."/>
            <person name="Secka A."/>
            <person name="Antonio M."/>
            <person name="Oren A."/>
            <person name="Chaudhuri R.R."/>
            <person name="La Ragione R."/>
            <person name="Hildebrand F."/>
            <person name="Pallen M.J."/>
        </authorList>
    </citation>
    <scope>NUCLEOTIDE SEQUENCE</scope>
    <source>
        <strain evidence="9">CHK179-7159</strain>
    </source>
</reference>
<name>A0A9D2I4W3_9FIRM</name>
<dbReference type="InterPro" id="IPR000086">
    <property type="entry name" value="NUDIX_hydrolase_dom"/>
</dbReference>
<comment type="cofactor">
    <cofactor evidence="1">
        <name>Mg(2+)</name>
        <dbReference type="ChEBI" id="CHEBI:18420"/>
    </cofactor>
</comment>
<dbReference type="PANTHER" id="PTHR42904">
    <property type="entry name" value="NUDIX HYDROLASE, NUDC SUBFAMILY"/>
    <property type="match status" value="1"/>
</dbReference>
<comment type="caution">
    <text evidence="9">The sequence shown here is derived from an EMBL/GenBank/DDBJ whole genome shotgun (WGS) entry which is preliminary data.</text>
</comment>
<evidence type="ECO:0000256" key="4">
    <source>
        <dbReference type="ARBA" id="ARBA00022723"/>
    </source>
</evidence>
<keyword evidence="6" id="KW-0460">Magnesium</keyword>
<evidence type="ECO:0000256" key="2">
    <source>
        <dbReference type="ARBA" id="ARBA00001947"/>
    </source>
</evidence>
<dbReference type="GO" id="GO:0006742">
    <property type="term" value="P:NADP+ catabolic process"/>
    <property type="evidence" value="ECO:0007669"/>
    <property type="project" value="TreeGrafter"/>
</dbReference>
<sequence length="167" mass="19105">MRFTYCPDCGSRLSMRIIGDEGEVPYCERCKKPLFDMFSTCIIALVVNEKGEAALLRQGYLSHTWCTLVSGYMKPGEKAEEAARREIEEETGLQAEKLTFTGTYWFDKKDMLMIGFIAKCRKKDFVLSREVDGAFWVPAEQAVDLVHPGKSISRLLLDAYLEQKRKN</sequence>
<feature type="domain" description="Nudix hydrolase" evidence="8">
    <location>
        <begin position="37"/>
        <end position="159"/>
    </location>
</feature>
<reference evidence="9" key="2">
    <citation type="submission" date="2021-04" db="EMBL/GenBank/DDBJ databases">
        <authorList>
            <person name="Gilroy R."/>
        </authorList>
    </citation>
    <scope>NUCLEOTIDE SEQUENCE</scope>
    <source>
        <strain evidence="9">CHK179-7159</strain>
    </source>
</reference>
<proteinExistence type="inferred from homology"/>
<comment type="similarity">
    <text evidence="3">Belongs to the Nudix hydrolase family. NudC subfamily.</text>
</comment>
<dbReference type="GO" id="GO:0019677">
    <property type="term" value="P:NAD+ catabolic process"/>
    <property type="evidence" value="ECO:0007669"/>
    <property type="project" value="TreeGrafter"/>
</dbReference>
<dbReference type="AlphaFoldDB" id="A0A9D2I4W3"/>
<evidence type="ECO:0000256" key="3">
    <source>
        <dbReference type="ARBA" id="ARBA00009595"/>
    </source>
</evidence>
<evidence type="ECO:0000313" key="9">
    <source>
        <dbReference type="EMBL" id="HJA92786.1"/>
    </source>
</evidence>
<dbReference type="GO" id="GO:0005829">
    <property type="term" value="C:cytosol"/>
    <property type="evidence" value="ECO:0007669"/>
    <property type="project" value="TreeGrafter"/>
</dbReference>
<dbReference type="GO" id="GO:0035529">
    <property type="term" value="F:NADH pyrophosphatase activity"/>
    <property type="evidence" value="ECO:0007669"/>
    <property type="project" value="TreeGrafter"/>
</dbReference>
<organism evidence="9 10">
    <name type="scientific">Candidatus Eisenbergiella merdipullorum</name>
    <dbReference type="NCBI Taxonomy" id="2838553"/>
    <lineage>
        <taxon>Bacteria</taxon>
        <taxon>Bacillati</taxon>
        <taxon>Bacillota</taxon>
        <taxon>Clostridia</taxon>
        <taxon>Lachnospirales</taxon>
        <taxon>Lachnospiraceae</taxon>
        <taxon>Eisenbergiella</taxon>
    </lineage>
</organism>
<gene>
    <name evidence="9" type="ORF">H9717_06670</name>
</gene>
<comment type="catalytic activity">
    <reaction evidence="7">
        <text>a 5'-end NAD(+)-phospho-ribonucleoside in mRNA + H2O = a 5'-end phospho-adenosine-phospho-ribonucleoside in mRNA + beta-nicotinamide D-ribonucleotide + 2 H(+)</text>
        <dbReference type="Rhea" id="RHEA:60876"/>
        <dbReference type="Rhea" id="RHEA-COMP:15698"/>
        <dbReference type="Rhea" id="RHEA-COMP:15719"/>
        <dbReference type="ChEBI" id="CHEBI:14649"/>
        <dbReference type="ChEBI" id="CHEBI:15377"/>
        <dbReference type="ChEBI" id="CHEBI:15378"/>
        <dbReference type="ChEBI" id="CHEBI:144029"/>
        <dbReference type="ChEBI" id="CHEBI:144051"/>
    </reaction>
    <physiologicalReaction direction="left-to-right" evidence="7">
        <dbReference type="Rhea" id="RHEA:60877"/>
    </physiologicalReaction>
</comment>
<evidence type="ECO:0000259" key="8">
    <source>
        <dbReference type="PROSITE" id="PS51462"/>
    </source>
</evidence>
<dbReference type="PANTHER" id="PTHR42904:SF6">
    <property type="entry name" value="NAD-CAPPED RNA HYDROLASE NUDT12"/>
    <property type="match status" value="1"/>
</dbReference>